<evidence type="ECO:0000313" key="3">
    <source>
        <dbReference type="Proteomes" id="UP001218638"/>
    </source>
</evidence>
<dbReference type="Gene3D" id="1.25.40.10">
    <property type="entry name" value="Tetratricopeptide repeat domain"/>
    <property type="match status" value="1"/>
</dbReference>
<evidence type="ECO:0000313" key="2">
    <source>
        <dbReference type="EMBL" id="WED63014.1"/>
    </source>
</evidence>
<keyword evidence="3" id="KW-1185">Reference proteome</keyword>
<protein>
    <submittedName>
        <fullName evidence="2">Tetratricopeptide repeat protein</fullName>
    </submittedName>
</protein>
<dbReference type="RefSeq" id="WP_330931688.1">
    <property type="nucleotide sequence ID" value="NZ_CP119075.1"/>
</dbReference>
<dbReference type="AlphaFoldDB" id="A0AAE9ZU06"/>
<name>A0AAE9ZU06_9BACT</name>
<evidence type="ECO:0000259" key="1">
    <source>
        <dbReference type="Pfam" id="PF12688"/>
    </source>
</evidence>
<dbReference type="InterPro" id="IPR011990">
    <property type="entry name" value="TPR-like_helical_dom_sf"/>
</dbReference>
<organism evidence="2 3">
    <name type="scientific">Synoicihabitans lomoniglobus</name>
    <dbReference type="NCBI Taxonomy" id="2909285"/>
    <lineage>
        <taxon>Bacteria</taxon>
        <taxon>Pseudomonadati</taxon>
        <taxon>Verrucomicrobiota</taxon>
        <taxon>Opitutia</taxon>
        <taxon>Opitutales</taxon>
        <taxon>Opitutaceae</taxon>
        <taxon>Synoicihabitans</taxon>
    </lineage>
</organism>
<dbReference type="KEGG" id="slom:PXH66_11785"/>
<dbReference type="EMBL" id="CP119075">
    <property type="protein sequence ID" value="WED63014.1"/>
    <property type="molecule type" value="Genomic_DNA"/>
</dbReference>
<dbReference type="InterPro" id="IPR041656">
    <property type="entry name" value="TPR_5"/>
</dbReference>
<dbReference type="SUPFAM" id="SSF48452">
    <property type="entry name" value="TPR-like"/>
    <property type="match status" value="1"/>
</dbReference>
<accession>A0AAE9ZU06</accession>
<gene>
    <name evidence="2" type="ORF">PXH66_11785</name>
</gene>
<dbReference type="Proteomes" id="UP001218638">
    <property type="component" value="Chromosome"/>
</dbReference>
<feature type="domain" description="Tetratrico peptide repeat group 5" evidence="1">
    <location>
        <begin position="45"/>
        <end position="163"/>
    </location>
</feature>
<sequence length="165" mass="18046">MSDDELPAWKPALDAITGARHGGQIDGVLAQLESLDERHPNVAEIAYQLAWTLDSLGREAEALPHYERAISLGLPPNEQSGALIGFGSTLRNLGQTDRAAEVLESGARQFPNQPEFAPFLALVRHDQGRHTEALQLALTTLLDTTEDPGITAYQRALRHYLSQLT</sequence>
<proteinExistence type="predicted"/>
<reference evidence="2" key="1">
    <citation type="submission" date="2023-03" db="EMBL/GenBank/DDBJ databases">
        <title>Lomoglobus Profundus gen. nov., sp. nov., a novel member of the phylum Verrucomicrobia, isolated from deep-marine sediment of South China Sea.</title>
        <authorList>
            <person name="Ahmad T."/>
            <person name="Ishaq S.E."/>
            <person name="Wang F."/>
        </authorList>
    </citation>
    <scope>NUCLEOTIDE SEQUENCE</scope>
    <source>
        <strain evidence="2">LMO-M01</strain>
    </source>
</reference>
<dbReference type="Pfam" id="PF12688">
    <property type="entry name" value="TPR_5"/>
    <property type="match status" value="1"/>
</dbReference>